<dbReference type="Proteomes" id="UP000887579">
    <property type="component" value="Unplaced"/>
</dbReference>
<evidence type="ECO:0000313" key="1">
    <source>
        <dbReference type="Proteomes" id="UP000887579"/>
    </source>
</evidence>
<protein>
    <submittedName>
        <fullName evidence="2">Uncharacterized protein</fullName>
    </submittedName>
</protein>
<proteinExistence type="predicted"/>
<sequence length="94" mass="10549">MIGFECGGKKYPLIVCKKDQILPFKKTITVPKTPLKYFLAYSDENDVDLIVNHAFTLPLDSQAYQFTLEVDANNFLKHDGRGFLSGKVPALAKL</sequence>
<dbReference type="WBParaSite" id="ES5_v2.g24577.t1">
    <property type="protein sequence ID" value="ES5_v2.g24577.t1"/>
    <property type="gene ID" value="ES5_v2.g24577"/>
</dbReference>
<name>A0AC34G489_9BILA</name>
<evidence type="ECO:0000313" key="2">
    <source>
        <dbReference type="WBParaSite" id="ES5_v2.g24577.t1"/>
    </source>
</evidence>
<reference evidence="2" key="1">
    <citation type="submission" date="2022-11" db="UniProtKB">
        <authorList>
            <consortium name="WormBaseParasite"/>
        </authorList>
    </citation>
    <scope>IDENTIFICATION</scope>
</reference>
<organism evidence="1 2">
    <name type="scientific">Panagrolaimus sp. ES5</name>
    <dbReference type="NCBI Taxonomy" id="591445"/>
    <lineage>
        <taxon>Eukaryota</taxon>
        <taxon>Metazoa</taxon>
        <taxon>Ecdysozoa</taxon>
        <taxon>Nematoda</taxon>
        <taxon>Chromadorea</taxon>
        <taxon>Rhabditida</taxon>
        <taxon>Tylenchina</taxon>
        <taxon>Panagrolaimomorpha</taxon>
        <taxon>Panagrolaimoidea</taxon>
        <taxon>Panagrolaimidae</taxon>
        <taxon>Panagrolaimus</taxon>
    </lineage>
</organism>
<accession>A0AC34G489</accession>